<dbReference type="AlphaFoldDB" id="A0A1Y5TVD5"/>
<dbReference type="CDD" id="cd00616">
    <property type="entry name" value="AHBA_syn"/>
    <property type="match status" value="1"/>
</dbReference>
<name>A0A1Y5TVD5_9RHOB</name>
<dbReference type="InterPro" id="IPR046342">
    <property type="entry name" value="CBS_dom_sf"/>
</dbReference>
<evidence type="ECO:0000313" key="3">
    <source>
        <dbReference type="EMBL" id="SLN74136.1"/>
    </source>
</evidence>
<comment type="similarity">
    <text evidence="1 2">Belongs to the DegT/DnrJ/EryC1 family.</text>
</comment>
<protein>
    <submittedName>
        <fullName evidence="3">Putative pyridoxal phosphate-dependent aminotransferase EpsN</fullName>
        <ecNumber evidence="3">2.6.1.-</ecNumber>
    </submittedName>
</protein>
<evidence type="ECO:0000313" key="4">
    <source>
        <dbReference type="Proteomes" id="UP000193077"/>
    </source>
</evidence>
<dbReference type="Gene3D" id="3.40.640.10">
    <property type="entry name" value="Type I PLP-dependent aspartate aminotransferase-like (Major domain)"/>
    <property type="match status" value="1"/>
</dbReference>
<organism evidence="3 4">
    <name type="scientific">Falsiruegeria litorea R37</name>
    <dbReference type="NCBI Taxonomy" id="1200284"/>
    <lineage>
        <taxon>Bacteria</taxon>
        <taxon>Pseudomonadati</taxon>
        <taxon>Pseudomonadota</taxon>
        <taxon>Alphaproteobacteria</taxon>
        <taxon>Rhodobacterales</taxon>
        <taxon>Roseobacteraceae</taxon>
        <taxon>Falsiruegeria</taxon>
    </lineage>
</organism>
<reference evidence="3 4" key="1">
    <citation type="submission" date="2017-03" db="EMBL/GenBank/DDBJ databases">
        <authorList>
            <person name="Afonso C.L."/>
            <person name="Miller P.J."/>
            <person name="Scott M.A."/>
            <person name="Spackman E."/>
            <person name="Goraichik I."/>
            <person name="Dimitrov K.M."/>
            <person name="Suarez D.L."/>
            <person name="Swayne D.E."/>
        </authorList>
    </citation>
    <scope>NUCLEOTIDE SEQUENCE [LARGE SCALE GENOMIC DNA]</scope>
    <source>
        <strain evidence="3 4">CECT 7639</strain>
    </source>
</reference>
<dbReference type="InterPro" id="IPR015421">
    <property type="entry name" value="PyrdxlP-dep_Trfase_major"/>
</dbReference>
<keyword evidence="4" id="KW-1185">Reference proteome</keyword>
<evidence type="ECO:0000256" key="2">
    <source>
        <dbReference type="RuleBase" id="RU004508"/>
    </source>
</evidence>
<dbReference type="GO" id="GO:0000271">
    <property type="term" value="P:polysaccharide biosynthetic process"/>
    <property type="evidence" value="ECO:0007669"/>
    <property type="project" value="TreeGrafter"/>
</dbReference>
<dbReference type="SUPFAM" id="SSF53383">
    <property type="entry name" value="PLP-dependent transferases"/>
    <property type="match status" value="1"/>
</dbReference>
<sequence length="476" mass="51035">MQQLEAASTKIVVVVDAAGHVIRTLTDGDLRRGLLQGATMDAPVDDLAAPPAPPVTALVGSSDQDISDLFARTQVNSIVLVDEAGQPVGIEEAAHVHDRILLSPPHLGDAEAGFVEKSFADNWIAPAGPNIDAFEVALAQEGGRTHALALSSGTAGLHLALRVLEIQPQDRIYVSDLTFVASLQPILYEHAQPVLIDSEPDTWNMSPQALASRLEKDAKLGQLPAAIVVVHLYGQSAKLDEICALAQTYDIPVIEDAAESLGAQYRGRPSGAHGLLSVYSFNGNKIITTSGGGALVSDDTGLIDKARKLSTQGRDAAEHYQHSEVAYNYRMSNVLAGIGRGQLAVLGDRVARRREIYEIYKAGFQSLQGVSFQADAPGSVGSRWLTVLRFDPDQVDVHPYQIMRHLGRLGIETRPAWKPMSMQPLCAGYEFEPHSPTEPVSGKLFMQSLCLPSGSAMSRSSQDRIINAICDIISGA</sequence>
<dbReference type="EC" id="2.6.1.-" evidence="3"/>
<keyword evidence="3" id="KW-0032">Aminotransferase</keyword>
<gene>
    <name evidence="3" type="primary">epsN_2</name>
    <name evidence="3" type="ORF">TRL7639_04498</name>
</gene>
<dbReference type="PANTHER" id="PTHR30244:SF34">
    <property type="entry name" value="DTDP-4-AMINO-4,6-DIDEOXYGALACTOSE TRANSAMINASE"/>
    <property type="match status" value="1"/>
</dbReference>
<dbReference type="EMBL" id="FWFO01000009">
    <property type="protein sequence ID" value="SLN74136.1"/>
    <property type="molecule type" value="Genomic_DNA"/>
</dbReference>
<dbReference type="Gene3D" id="3.90.1150.10">
    <property type="entry name" value="Aspartate Aminotransferase, domain 1"/>
    <property type="match status" value="1"/>
</dbReference>
<dbReference type="Gene3D" id="3.10.580.10">
    <property type="entry name" value="CBS-domain"/>
    <property type="match status" value="1"/>
</dbReference>
<proteinExistence type="inferred from homology"/>
<dbReference type="InterPro" id="IPR015422">
    <property type="entry name" value="PyrdxlP-dep_Trfase_small"/>
</dbReference>
<evidence type="ECO:0000256" key="1">
    <source>
        <dbReference type="ARBA" id="ARBA00037999"/>
    </source>
</evidence>
<dbReference type="PANTHER" id="PTHR30244">
    <property type="entry name" value="TRANSAMINASE"/>
    <property type="match status" value="1"/>
</dbReference>
<dbReference type="Pfam" id="PF01041">
    <property type="entry name" value="DegT_DnrJ_EryC1"/>
    <property type="match status" value="1"/>
</dbReference>
<dbReference type="InterPro" id="IPR015424">
    <property type="entry name" value="PyrdxlP-dep_Trfase"/>
</dbReference>
<dbReference type="InterPro" id="IPR000653">
    <property type="entry name" value="DegT/StrS_aminotransferase"/>
</dbReference>
<accession>A0A1Y5TVD5</accession>
<dbReference type="GO" id="GO:0030170">
    <property type="term" value="F:pyridoxal phosphate binding"/>
    <property type="evidence" value="ECO:0007669"/>
    <property type="project" value="TreeGrafter"/>
</dbReference>
<keyword evidence="3" id="KW-0808">Transferase</keyword>
<keyword evidence="2" id="KW-0663">Pyridoxal phosphate</keyword>
<dbReference type="SUPFAM" id="SSF54631">
    <property type="entry name" value="CBS-domain pair"/>
    <property type="match status" value="1"/>
</dbReference>
<dbReference type="GO" id="GO:0008483">
    <property type="term" value="F:transaminase activity"/>
    <property type="evidence" value="ECO:0007669"/>
    <property type="project" value="UniProtKB-KW"/>
</dbReference>
<dbReference type="Proteomes" id="UP000193077">
    <property type="component" value="Unassembled WGS sequence"/>
</dbReference>